<dbReference type="Pfam" id="PF00560">
    <property type="entry name" value="LRR_1"/>
    <property type="match status" value="1"/>
</dbReference>
<dbReference type="InterPro" id="IPR001611">
    <property type="entry name" value="Leu-rich_rpt"/>
</dbReference>
<evidence type="ECO:0000259" key="6">
    <source>
        <dbReference type="SMART" id="SM00082"/>
    </source>
</evidence>
<keyword evidence="1" id="KW-0433">Leucine-rich repeat</keyword>
<evidence type="ECO:0000313" key="8">
    <source>
        <dbReference type="Proteomes" id="UP001292094"/>
    </source>
</evidence>
<keyword evidence="3" id="KW-0677">Repeat</keyword>
<dbReference type="PANTHER" id="PTHR24369:SF210">
    <property type="entry name" value="CHAOPTIN-RELATED"/>
    <property type="match status" value="1"/>
</dbReference>
<dbReference type="Gene3D" id="3.80.10.10">
    <property type="entry name" value="Ribonuclease Inhibitor"/>
    <property type="match status" value="3"/>
</dbReference>
<feature type="domain" description="LRRCT" evidence="6">
    <location>
        <begin position="604"/>
        <end position="653"/>
    </location>
</feature>
<protein>
    <recommendedName>
        <fullName evidence="6">LRRCT domain-containing protein</fullName>
    </recommendedName>
</protein>
<feature type="region of interest" description="Disordered" evidence="4">
    <location>
        <begin position="1"/>
        <end position="28"/>
    </location>
</feature>
<keyword evidence="5" id="KW-1133">Transmembrane helix</keyword>
<evidence type="ECO:0000256" key="5">
    <source>
        <dbReference type="SAM" id="Phobius"/>
    </source>
</evidence>
<feature type="region of interest" description="Disordered" evidence="4">
    <location>
        <begin position="114"/>
        <end position="133"/>
    </location>
</feature>
<evidence type="ECO:0000256" key="2">
    <source>
        <dbReference type="ARBA" id="ARBA00022729"/>
    </source>
</evidence>
<dbReference type="PROSITE" id="PS51450">
    <property type="entry name" value="LRR"/>
    <property type="match status" value="2"/>
</dbReference>
<dbReference type="EMBL" id="JAWZYT010001976">
    <property type="protein sequence ID" value="KAK4307692.1"/>
    <property type="molecule type" value="Genomic_DNA"/>
</dbReference>
<evidence type="ECO:0000256" key="1">
    <source>
        <dbReference type="ARBA" id="ARBA00022614"/>
    </source>
</evidence>
<dbReference type="InterPro" id="IPR003591">
    <property type="entry name" value="Leu-rich_rpt_typical-subtyp"/>
</dbReference>
<keyword evidence="5" id="KW-0812">Transmembrane</keyword>
<dbReference type="InterPro" id="IPR050541">
    <property type="entry name" value="LRR_TM_domain-containing"/>
</dbReference>
<dbReference type="GO" id="GO:0005886">
    <property type="term" value="C:plasma membrane"/>
    <property type="evidence" value="ECO:0007669"/>
    <property type="project" value="TreeGrafter"/>
</dbReference>
<dbReference type="Pfam" id="PF13855">
    <property type="entry name" value="LRR_8"/>
    <property type="match status" value="3"/>
</dbReference>
<name>A0AAE1PIC1_9EUCA</name>
<keyword evidence="2" id="KW-0732">Signal</keyword>
<gene>
    <name evidence="7" type="ORF">Pmani_020559</name>
</gene>
<dbReference type="AlphaFoldDB" id="A0AAE1PIC1"/>
<organism evidence="7 8">
    <name type="scientific">Petrolisthes manimaculis</name>
    <dbReference type="NCBI Taxonomy" id="1843537"/>
    <lineage>
        <taxon>Eukaryota</taxon>
        <taxon>Metazoa</taxon>
        <taxon>Ecdysozoa</taxon>
        <taxon>Arthropoda</taxon>
        <taxon>Crustacea</taxon>
        <taxon>Multicrustacea</taxon>
        <taxon>Malacostraca</taxon>
        <taxon>Eumalacostraca</taxon>
        <taxon>Eucarida</taxon>
        <taxon>Decapoda</taxon>
        <taxon>Pleocyemata</taxon>
        <taxon>Anomura</taxon>
        <taxon>Galatheoidea</taxon>
        <taxon>Porcellanidae</taxon>
        <taxon>Petrolisthes</taxon>
    </lineage>
</organism>
<dbReference type="SMART" id="SM00365">
    <property type="entry name" value="LRR_SD22"/>
    <property type="match status" value="5"/>
</dbReference>
<dbReference type="PANTHER" id="PTHR24369">
    <property type="entry name" value="ANTIGEN BSP, PUTATIVE-RELATED"/>
    <property type="match status" value="1"/>
</dbReference>
<dbReference type="SMART" id="SM00082">
    <property type="entry name" value="LRRCT"/>
    <property type="match status" value="1"/>
</dbReference>
<dbReference type="Pfam" id="PF01463">
    <property type="entry name" value="LRRCT"/>
    <property type="match status" value="1"/>
</dbReference>
<comment type="caution">
    <text evidence="7">The sequence shown here is derived from an EMBL/GenBank/DDBJ whole genome shotgun (WGS) entry which is preliminary data.</text>
</comment>
<reference evidence="7" key="1">
    <citation type="submission" date="2023-11" db="EMBL/GenBank/DDBJ databases">
        <title>Genome assemblies of two species of porcelain crab, Petrolisthes cinctipes and Petrolisthes manimaculis (Anomura: Porcellanidae).</title>
        <authorList>
            <person name="Angst P."/>
        </authorList>
    </citation>
    <scope>NUCLEOTIDE SEQUENCE</scope>
    <source>
        <strain evidence="7">PB745_02</strain>
        <tissue evidence="7">Gill</tissue>
    </source>
</reference>
<accession>A0AAE1PIC1</accession>
<feature type="compositionally biased region" description="Polar residues" evidence="4">
    <location>
        <begin position="114"/>
        <end position="127"/>
    </location>
</feature>
<sequence length="734" mass="81396">MAGLNTGGSTVSTMASLMRDRKRGKARESIDEANIHPLQPHHNPQHCTLPCSHPHQHPHQPTCNTLVPTPYTHPSTHDSYTTYTLTPNQHTAHPHTPIPEPHIHTPVSLLEVETQTLHSPPLQSNHPLSLGLSQPVHKSFHLGQNNHHLSPNDPPHPTQTRPHLSSPHFSPTNSYPAEISPQLSPTTPYPVQARPKSEWTRWWHPLTAITPSDLCLRLTRMSSTPSRLSTVVYCCLLLVWSLLVAPCAAFCPNNCTCDTKALVVECAPSSIDVLPITFFPALQRLTMYGTEILILNDYSFLYYQDLRHVNLSNNMIMQVSPETFKNQQKLEELHLAKNKIANITTDTFFGLDHLIVLSLRGNSIESVEAGVFVHLKQLEDLDLSDNQIHTIEDEAMAGLSSLRVLHLQSNRLHTVPASNLELVPDLAELSLGGNEAMEMRRNAFRALRTLKDLDLSGTIIEGGLVRESFRGLSSLKKLNLEGCGLTSIPSIPLSALRQLEELHIGQNLFVTLPKHAFRGNLNLRYLFVSKCPYLVHLETNVFENNLNIKEVIITENPKLTFIAPGALRSLSELRLLDLNNNNLQHISQYSASWTEIKELHLEGNPVSCNCSSAWLRTLLLAPNTTNSSVVCASPPRLAGTPLNETQLSDLACGLDSTAQGVIIGVVVCVLVVVIAAIVLVLLYRHHNSCVHRLVKGLRGRQRGDGGTTDLPYTYPYIYHPAYTNTSKAVPVTEL</sequence>
<dbReference type="Proteomes" id="UP001292094">
    <property type="component" value="Unassembled WGS sequence"/>
</dbReference>
<dbReference type="SUPFAM" id="SSF52058">
    <property type="entry name" value="L domain-like"/>
    <property type="match status" value="1"/>
</dbReference>
<dbReference type="InterPro" id="IPR032675">
    <property type="entry name" value="LRR_dom_sf"/>
</dbReference>
<feature type="transmembrane region" description="Helical" evidence="5">
    <location>
        <begin position="661"/>
        <end position="683"/>
    </location>
</feature>
<keyword evidence="8" id="KW-1185">Reference proteome</keyword>
<evidence type="ECO:0000256" key="3">
    <source>
        <dbReference type="ARBA" id="ARBA00022737"/>
    </source>
</evidence>
<evidence type="ECO:0000313" key="7">
    <source>
        <dbReference type="EMBL" id="KAK4307692.1"/>
    </source>
</evidence>
<keyword evidence="5" id="KW-0472">Membrane</keyword>
<feature type="region of interest" description="Disordered" evidence="4">
    <location>
        <begin position="141"/>
        <end position="190"/>
    </location>
</feature>
<proteinExistence type="predicted"/>
<dbReference type="InterPro" id="IPR000483">
    <property type="entry name" value="Cys-rich_flank_reg_C"/>
</dbReference>
<evidence type="ECO:0000256" key="4">
    <source>
        <dbReference type="SAM" id="MobiDB-lite"/>
    </source>
</evidence>
<feature type="compositionally biased region" description="Polar residues" evidence="4">
    <location>
        <begin position="158"/>
        <end position="186"/>
    </location>
</feature>
<dbReference type="SMART" id="SM00369">
    <property type="entry name" value="LRR_TYP"/>
    <property type="match status" value="9"/>
</dbReference>